<proteinExistence type="predicted"/>
<evidence type="ECO:0000256" key="1">
    <source>
        <dbReference type="SAM" id="Coils"/>
    </source>
</evidence>
<dbReference type="InterPro" id="IPR045177">
    <property type="entry name" value="FDM1-5/IDN2"/>
</dbReference>
<comment type="caution">
    <text evidence="3">The sequence shown here is derived from an EMBL/GenBank/DDBJ whole genome shotgun (WGS) entry which is preliminary data.</text>
</comment>
<evidence type="ECO:0000313" key="3">
    <source>
        <dbReference type="EMBL" id="PNY03221.1"/>
    </source>
</evidence>
<dbReference type="EMBL" id="ASHM01022360">
    <property type="protein sequence ID" value="PNY03221.1"/>
    <property type="molecule type" value="Genomic_DNA"/>
</dbReference>
<dbReference type="STRING" id="57577.A0A2K3NJM1"/>
<feature type="coiled-coil region" evidence="1">
    <location>
        <begin position="16"/>
        <end position="74"/>
    </location>
</feature>
<protein>
    <submittedName>
        <fullName evidence="3">XH/XS domain protein</fullName>
    </submittedName>
</protein>
<dbReference type="Pfam" id="PF03469">
    <property type="entry name" value="XH"/>
    <property type="match status" value="1"/>
</dbReference>
<dbReference type="PANTHER" id="PTHR21596">
    <property type="entry name" value="RIBONUCLEASE P SUBUNIT P38"/>
    <property type="match status" value="1"/>
</dbReference>
<dbReference type="InterPro" id="IPR005379">
    <property type="entry name" value="FDM1-5/IDN2_XH"/>
</dbReference>
<dbReference type="PANTHER" id="PTHR21596:SF23">
    <property type="entry name" value="FACTOR OF DNA METHYLATION 4"/>
    <property type="match status" value="1"/>
</dbReference>
<dbReference type="GO" id="GO:0080188">
    <property type="term" value="P:gene silencing by siRNA-directed DNA methylation"/>
    <property type="evidence" value="ECO:0007669"/>
    <property type="project" value="InterPro"/>
</dbReference>
<reference evidence="3 4" key="1">
    <citation type="journal article" date="2014" name="Am. J. Bot.">
        <title>Genome assembly and annotation for red clover (Trifolium pratense; Fabaceae).</title>
        <authorList>
            <person name="Istvanek J."/>
            <person name="Jaros M."/>
            <person name="Krenek A."/>
            <person name="Repkova J."/>
        </authorList>
    </citation>
    <scope>NUCLEOTIDE SEQUENCE [LARGE SCALE GENOMIC DNA]</scope>
    <source>
        <strain evidence="4">cv. Tatra</strain>
        <tissue evidence="3">Young leaves</tissue>
    </source>
</reference>
<accession>A0A2K3NJM1</accession>
<gene>
    <name evidence="3" type="ORF">L195_g026546</name>
</gene>
<dbReference type="AlphaFoldDB" id="A0A2K3NJM1"/>
<evidence type="ECO:0000259" key="2">
    <source>
        <dbReference type="Pfam" id="PF03469"/>
    </source>
</evidence>
<keyword evidence="1" id="KW-0175">Coiled coil</keyword>
<reference evidence="3 4" key="2">
    <citation type="journal article" date="2017" name="Front. Plant Sci.">
        <title>Gene Classification and Mining of Molecular Markers Useful in Red Clover (Trifolium pratense) Breeding.</title>
        <authorList>
            <person name="Istvanek J."/>
            <person name="Dluhosova J."/>
            <person name="Dluhos P."/>
            <person name="Patkova L."/>
            <person name="Nedelnik J."/>
            <person name="Repkova J."/>
        </authorList>
    </citation>
    <scope>NUCLEOTIDE SEQUENCE [LARGE SCALE GENOMIC DNA]</scope>
    <source>
        <strain evidence="4">cv. Tatra</strain>
        <tissue evidence="3">Young leaves</tissue>
    </source>
</reference>
<dbReference type="Proteomes" id="UP000236291">
    <property type="component" value="Unassembled WGS sequence"/>
</dbReference>
<name>A0A2K3NJM1_TRIPR</name>
<organism evidence="3 4">
    <name type="scientific">Trifolium pratense</name>
    <name type="common">Red clover</name>
    <dbReference type="NCBI Taxonomy" id="57577"/>
    <lineage>
        <taxon>Eukaryota</taxon>
        <taxon>Viridiplantae</taxon>
        <taxon>Streptophyta</taxon>
        <taxon>Embryophyta</taxon>
        <taxon>Tracheophyta</taxon>
        <taxon>Spermatophyta</taxon>
        <taxon>Magnoliopsida</taxon>
        <taxon>eudicotyledons</taxon>
        <taxon>Gunneridae</taxon>
        <taxon>Pentapetalae</taxon>
        <taxon>rosids</taxon>
        <taxon>fabids</taxon>
        <taxon>Fabales</taxon>
        <taxon>Fabaceae</taxon>
        <taxon>Papilionoideae</taxon>
        <taxon>50 kb inversion clade</taxon>
        <taxon>NPAAA clade</taxon>
        <taxon>Hologalegina</taxon>
        <taxon>IRL clade</taxon>
        <taxon>Trifolieae</taxon>
        <taxon>Trifolium</taxon>
    </lineage>
</organism>
<sequence>MLQKEKEKLHMKIHDLERELDAKHGLELEIEQLRGALQVMNHTGETDLEEKEKLEAIKMHLQEKEEELEIVEDLKQMLVIWVRKINDELQDARKKLISRICCCPEARATISVKRIGELPVKPFLEAAKRKFSDDVHVKAMEWCSQWNEHIRDRNLLPFKIEILDEEDEKMRSLKDEFGDEVHDAVATALKETNEYNPSGRYSIPELWNHKEGRRLH</sequence>
<feature type="domain" description="Factor of DNA methylation 1-5/IDN2" evidence="2">
    <location>
        <begin position="113"/>
        <end position="214"/>
    </location>
</feature>
<evidence type="ECO:0000313" key="4">
    <source>
        <dbReference type="Proteomes" id="UP000236291"/>
    </source>
</evidence>